<name>A0ABY0LLE3_9FLAO</name>
<sequence length="971" mass="103311">MAIQTLNTIKNWFKTTLKPSQQQFWDTWDSFRHKLDKVPVKDVEGIDELLNAKADKIALNDHIADINAHAPQVNTDWNSESGFSQLLNKPDFKTINGESVIGDGDITIEEGGLQNLDQTLANGNTSTKEMIFESNGGATTTYNNMGVLLRGNNGTNSSLSSQGFHTVGTDGLVYIENKGQITVSHFGGSTLQLENNEIRHTTIDGNSSFLQFDNSEQGHFIQTIQPKTGTIALLSDLDDVSSPDLQKVLETGNETYLEALFKSSEDGDTYENTITPKLVEIKRSNEYTPDKNEIVSLKSDLIEITKLTTGETTALFADGVGFGNSNSNNYSTLKLNPNTTANYTTVLMPAITEEGQTKTLATTEDLSLQGIVNANTTGTKNSGNATVDILKGEGEFVNSRTTIRSAANYNIFSSHEMGKNYHNLTNRGDDKEASIEMTSGIFSLNQTNSIDRSKITTVNFLPPTGNNTISFPAPTGNDGSYVLTTTDDFKTINGQSIIGTGDISSAPTLQQVMDAGSAALINGEAGILSNSHNGYSRFYLSGEMLELNNVDTDLKKAVSISMKDGELKITNQNTATGKYMMINSSANPIVNTELFFPNKETAGNYILATTDDFKTINGESIVGEGNIELTAAIPDGAIKVADGLALDGTFRNLTDNLGNPTRLWINNSSITSTAGNNALNNVAFGPNSMMNISSGVGNIAYGTDTLLNNTSGDRNTAIGHSALRANTTGQYNTAIGGYSLLNNTEGRDNTALGHGALYLNATGNENVALGYGSLMANTSGSRNVAIGYSALSNNQSFSNLAIGSWAMMNTVNGNGNIAIGEESLQFNTDGSSNTVIGRTALKNMTAGSWNIALGIQAGRYTSKNGDNLSCEGSIFLGSGAMPSEDAGSNEIVIGNFAVGAGNNSVTLGNNTITKTILKGAVSAKSYKLDTLNTAPTSSTDTGNLGEIRVTANYIYVCTATNTWVRSALTTW</sequence>
<dbReference type="EMBL" id="FMVC01000002">
    <property type="protein sequence ID" value="SCY31651.1"/>
    <property type="molecule type" value="Genomic_DNA"/>
</dbReference>
<proteinExistence type="predicted"/>
<dbReference type="Proteomes" id="UP000199307">
    <property type="component" value="Unassembled WGS sequence"/>
</dbReference>
<dbReference type="Gene3D" id="2.150.10.10">
    <property type="entry name" value="Serralysin-like metalloprotease, C-terminal"/>
    <property type="match status" value="2"/>
</dbReference>
<comment type="caution">
    <text evidence="1">The sequence shown here is derived from an EMBL/GenBank/DDBJ whole genome shotgun (WGS) entry which is preliminary data.</text>
</comment>
<accession>A0ABY0LLE3</accession>
<dbReference type="RefSeq" id="WP_091131238.1">
    <property type="nucleotide sequence ID" value="NZ_FMVC01000002.1"/>
</dbReference>
<protein>
    <submittedName>
        <fullName evidence="1">Uncharacterized protein</fullName>
    </submittedName>
</protein>
<keyword evidence="2" id="KW-1185">Reference proteome</keyword>
<organism evidence="1 2">
    <name type="scientific">Flavobacterium anhuiense</name>
    <dbReference type="NCBI Taxonomy" id="459526"/>
    <lineage>
        <taxon>Bacteria</taxon>
        <taxon>Pseudomonadati</taxon>
        <taxon>Bacteroidota</taxon>
        <taxon>Flavobacteriia</taxon>
        <taxon>Flavobacteriales</taxon>
        <taxon>Flavobacteriaceae</taxon>
        <taxon>Flavobacterium</taxon>
    </lineage>
</organism>
<dbReference type="InterPro" id="IPR011049">
    <property type="entry name" value="Serralysin-like_metalloprot_C"/>
</dbReference>
<evidence type="ECO:0000313" key="2">
    <source>
        <dbReference type="Proteomes" id="UP000199307"/>
    </source>
</evidence>
<reference evidence="1 2" key="1">
    <citation type="submission" date="2016-10" db="EMBL/GenBank/DDBJ databases">
        <authorList>
            <person name="Varghese N."/>
            <person name="Submissions S."/>
        </authorList>
    </citation>
    <scope>NUCLEOTIDE SEQUENCE [LARGE SCALE GENOMIC DNA]</scope>
    <source>
        <strain evidence="1 2">CGMCC 1.6859</strain>
    </source>
</reference>
<evidence type="ECO:0000313" key="1">
    <source>
        <dbReference type="EMBL" id="SCY31651.1"/>
    </source>
</evidence>
<gene>
    <name evidence="1" type="ORF">SAMN02927916_1837</name>
</gene>